<feature type="domain" description="B box-type" evidence="3">
    <location>
        <begin position="56"/>
        <end position="97"/>
    </location>
</feature>
<evidence type="ECO:0000256" key="2">
    <source>
        <dbReference type="SAM" id="Coils"/>
    </source>
</evidence>
<dbReference type="SUPFAM" id="SSF63829">
    <property type="entry name" value="Calcium-dependent phosphotriesterase"/>
    <property type="match status" value="1"/>
</dbReference>
<name>A0A8W8K4W2_MAGGI</name>
<dbReference type="CDD" id="cd19757">
    <property type="entry name" value="Bbox1"/>
    <property type="match status" value="1"/>
</dbReference>
<dbReference type="PANTHER" id="PTHR25462">
    <property type="entry name" value="BONUS, ISOFORM C-RELATED"/>
    <property type="match status" value="1"/>
</dbReference>
<organism evidence="4 5">
    <name type="scientific">Magallana gigas</name>
    <name type="common">Pacific oyster</name>
    <name type="synonym">Crassostrea gigas</name>
    <dbReference type="NCBI Taxonomy" id="29159"/>
    <lineage>
        <taxon>Eukaryota</taxon>
        <taxon>Metazoa</taxon>
        <taxon>Spiralia</taxon>
        <taxon>Lophotrochozoa</taxon>
        <taxon>Mollusca</taxon>
        <taxon>Bivalvia</taxon>
        <taxon>Autobranchia</taxon>
        <taxon>Pteriomorphia</taxon>
        <taxon>Ostreida</taxon>
        <taxon>Ostreoidea</taxon>
        <taxon>Ostreidae</taxon>
        <taxon>Magallana</taxon>
    </lineage>
</organism>
<dbReference type="GO" id="GO:0061630">
    <property type="term" value="F:ubiquitin protein ligase activity"/>
    <property type="evidence" value="ECO:0007669"/>
    <property type="project" value="TreeGrafter"/>
</dbReference>
<feature type="coiled-coil region" evidence="2">
    <location>
        <begin position="127"/>
        <end position="154"/>
    </location>
</feature>
<dbReference type="Pfam" id="PF00643">
    <property type="entry name" value="zf-B_box"/>
    <property type="match status" value="1"/>
</dbReference>
<keyword evidence="1" id="KW-0479">Metal-binding</keyword>
<sequence length="493" mass="56447">MERDEEKLCRSCRKQARFLCQDCDYYLCRLCKIRHLKYRSADEHSIVQLKGHRDETIDERCQLHKGKFMELFCKKCLLPVCSTCVTENHNGHIFGSFSDIYVTAVEFIKEKISKIRKELLPKCAATLQELQKKERTVETQIQRLNETVNEYENSLNDNPTELISFYRACTADDENISLPDIQTPKEKMKLQKLYRTSHLDQYIRFTNAVQNRPPNSTYSSPRPGRLDDSTVVNNEITVPVVKSAHHISCTEDGHVWVSDNLGTLVLMDIRGNSLKKLTTSGGDEGFHSVTTKGELIYSDKANKCVRKVTTNNEVQTVLKTGFWKPTCVFSSPKNMDIFVGMVSDQNAKIGRFDRKGNPLFDIHTDSRGEALLKYPLYLTENKNSDICISDVNKHAVVVLDKMGQHRFSYKGGDNGGFWPHGISTDDQGHILICNSYYSNPSVQMIDENGVFLYVILAQKHGLRKPRGLCVDNQQRLWVGQWHENKVCVYKITV</sequence>
<evidence type="ECO:0000313" key="5">
    <source>
        <dbReference type="Proteomes" id="UP000005408"/>
    </source>
</evidence>
<dbReference type="Proteomes" id="UP000005408">
    <property type="component" value="Unassembled WGS sequence"/>
</dbReference>
<dbReference type="InterPro" id="IPR000315">
    <property type="entry name" value="Znf_B-box"/>
</dbReference>
<evidence type="ECO:0000256" key="1">
    <source>
        <dbReference type="PROSITE-ProRule" id="PRU00024"/>
    </source>
</evidence>
<evidence type="ECO:0000259" key="3">
    <source>
        <dbReference type="PROSITE" id="PS50119"/>
    </source>
</evidence>
<accession>A0A8W8K4W2</accession>
<proteinExistence type="predicted"/>
<keyword evidence="2" id="KW-0175">Coiled coil</keyword>
<reference evidence="4" key="1">
    <citation type="submission" date="2022-08" db="UniProtKB">
        <authorList>
            <consortium name="EnsemblMetazoa"/>
        </authorList>
    </citation>
    <scope>IDENTIFICATION</scope>
    <source>
        <strain evidence="4">05x7-T-G4-1.051#20</strain>
    </source>
</reference>
<dbReference type="SUPFAM" id="SSF57845">
    <property type="entry name" value="B-box zinc-binding domain"/>
    <property type="match status" value="1"/>
</dbReference>
<dbReference type="PANTHER" id="PTHR25462:SF296">
    <property type="entry name" value="MEIOTIC P26, ISOFORM F"/>
    <property type="match status" value="1"/>
</dbReference>
<dbReference type="GO" id="GO:0008270">
    <property type="term" value="F:zinc ion binding"/>
    <property type="evidence" value="ECO:0007669"/>
    <property type="project" value="UniProtKB-KW"/>
</dbReference>
<feature type="domain" description="B box-type" evidence="3">
    <location>
        <begin position="4"/>
        <end position="49"/>
    </location>
</feature>
<evidence type="ECO:0000313" key="4">
    <source>
        <dbReference type="EnsemblMetazoa" id="G22441.2:cds"/>
    </source>
</evidence>
<keyword evidence="1" id="KW-0863">Zinc-finger</keyword>
<keyword evidence="1" id="KW-0862">Zinc</keyword>
<dbReference type="InterPro" id="IPR011042">
    <property type="entry name" value="6-blade_b-propeller_TolB-like"/>
</dbReference>
<dbReference type="Gene3D" id="2.120.10.30">
    <property type="entry name" value="TolB, C-terminal domain"/>
    <property type="match status" value="1"/>
</dbReference>
<dbReference type="CDD" id="cd19756">
    <property type="entry name" value="Bbox2"/>
    <property type="match status" value="1"/>
</dbReference>
<keyword evidence="5" id="KW-1185">Reference proteome</keyword>
<dbReference type="SMART" id="SM00336">
    <property type="entry name" value="BBOX"/>
    <property type="match status" value="2"/>
</dbReference>
<dbReference type="EnsemblMetazoa" id="G22441.2">
    <property type="protein sequence ID" value="G22441.2:cds"/>
    <property type="gene ID" value="G22441"/>
</dbReference>
<dbReference type="AlphaFoldDB" id="A0A8W8K4W2"/>
<dbReference type="Gene3D" id="3.30.160.60">
    <property type="entry name" value="Classic Zinc Finger"/>
    <property type="match status" value="1"/>
</dbReference>
<dbReference type="CDD" id="cd05819">
    <property type="entry name" value="NHL"/>
    <property type="match status" value="1"/>
</dbReference>
<protein>
    <recommendedName>
        <fullName evidence="3">B box-type domain-containing protein</fullName>
    </recommendedName>
</protein>
<dbReference type="InterPro" id="IPR047153">
    <property type="entry name" value="TRIM45/56/19-like"/>
</dbReference>
<dbReference type="PROSITE" id="PS50119">
    <property type="entry name" value="ZF_BBOX"/>
    <property type="match status" value="2"/>
</dbReference>